<evidence type="ECO:0000256" key="4">
    <source>
        <dbReference type="ARBA" id="ARBA00023015"/>
    </source>
</evidence>
<name>A0A6J2XVJ1_SITOR</name>
<evidence type="ECO:0000256" key="2">
    <source>
        <dbReference type="ARBA" id="ARBA00022771"/>
    </source>
</evidence>
<dbReference type="GO" id="GO:0003677">
    <property type="term" value="F:DNA binding"/>
    <property type="evidence" value="ECO:0007669"/>
    <property type="project" value="InterPro"/>
</dbReference>
<feature type="compositionally biased region" description="Basic and acidic residues" evidence="7">
    <location>
        <begin position="49"/>
        <end position="69"/>
    </location>
</feature>
<dbReference type="RefSeq" id="XP_030754629.1">
    <property type="nucleotide sequence ID" value="XM_030898769.1"/>
</dbReference>
<dbReference type="PANTHER" id="PTHR46481:SF9">
    <property type="entry name" value="ZINC FINGER BED DOMAIN-CONTAINING PROTEIN 1-LIKE"/>
    <property type="match status" value="1"/>
</dbReference>
<dbReference type="Proteomes" id="UP000504635">
    <property type="component" value="Unplaced"/>
</dbReference>
<evidence type="ECO:0000256" key="7">
    <source>
        <dbReference type="SAM" id="MobiDB-lite"/>
    </source>
</evidence>
<keyword evidence="2 6" id="KW-0863">Zinc-finger</keyword>
<dbReference type="OrthoDB" id="10060245at2759"/>
<reference evidence="10" key="1">
    <citation type="submission" date="2025-08" db="UniProtKB">
        <authorList>
            <consortium name="RefSeq"/>
        </authorList>
    </citation>
    <scope>IDENTIFICATION</scope>
    <source>
        <tissue evidence="10">Gonads</tissue>
    </source>
</reference>
<keyword evidence="1" id="KW-0479">Metal-binding</keyword>
<dbReference type="InterPro" id="IPR052035">
    <property type="entry name" value="ZnF_BED_domain_contain"/>
</dbReference>
<evidence type="ECO:0000256" key="3">
    <source>
        <dbReference type="ARBA" id="ARBA00022833"/>
    </source>
</evidence>
<feature type="region of interest" description="Disordered" evidence="7">
    <location>
        <begin position="48"/>
        <end position="75"/>
    </location>
</feature>
<organism evidence="9 10">
    <name type="scientific">Sitophilus oryzae</name>
    <name type="common">Rice weevil</name>
    <name type="synonym">Curculio oryzae</name>
    <dbReference type="NCBI Taxonomy" id="7048"/>
    <lineage>
        <taxon>Eukaryota</taxon>
        <taxon>Metazoa</taxon>
        <taxon>Ecdysozoa</taxon>
        <taxon>Arthropoda</taxon>
        <taxon>Hexapoda</taxon>
        <taxon>Insecta</taxon>
        <taxon>Pterygota</taxon>
        <taxon>Neoptera</taxon>
        <taxon>Endopterygota</taxon>
        <taxon>Coleoptera</taxon>
        <taxon>Polyphaga</taxon>
        <taxon>Cucujiformia</taxon>
        <taxon>Curculionidae</taxon>
        <taxon>Dryophthorinae</taxon>
        <taxon>Sitophilus</taxon>
    </lineage>
</organism>
<gene>
    <name evidence="10" type="primary">LOC115881331</name>
</gene>
<evidence type="ECO:0000259" key="8">
    <source>
        <dbReference type="PROSITE" id="PS50808"/>
    </source>
</evidence>
<dbReference type="PANTHER" id="PTHR46481">
    <property type="entry name" value="ZINC FINGER BED DOMAIN-CONTAINING PROTEIN 4"/>
    <property type="match status" value="1"/>
</dbReference>
<evidence type="ECO:0000256" key="6">
    <source>
        <dbReference type="PROSITE-ProRule" id="PRU00027"/>
    </source>
</evidence>
<evidence type="ECO:0000256" key="5">
    <source>
        <dbReference type="ARBA" id="ARBA00023163"/>
    </source>
</evidence>
<sequence length="291" mass="32751">MSEKRKRSAVWESFHFSPKKSHVICNLCDAKIVYGRSTSSMNKHLIGVHKRESGNTGKEQKQTQNKDLEAASTSSNSQARITDCFKRRTIFPQSRQVKITNLITNVVSENALPLHFTESASFKKLMNYLEPDYRVPCYETIVQNLKRDEKEIKDMVIAELKEATHVSLTTDAWTSNSNASYLALTASYLTTQWAIRSPVLDTIFLEERHTGDYLASEIKSSILNWHIYEKIVAIVHDNGSNIRHVASLRNDQWVDVPCAAHTLQLCVNAATGLNTADSTNPVAKCIHALAD</sequence>
<keyword evidence="5" id="KW-0804">Transcription</keyword>
<keyword evidence="4" id="KW-0805">Transcription regulation</keyword>
<evidence type="ECO:0000256" key="1">
    <source>
        <dbReference type="ARBA" id="ARBA00022723"/>
    </source>
</evidence>
<dbReference type="AlphaFoldDB" id="A0A6J2XVJ1"/>
<keyword evidence="3" id="KW-0862">Zinc</keyword>
<dbReference type="SUPFAM" id="SSF140996">
    <property type="entry name" value="Hermes dimerisation domain"/>
    <property type="match status" value="1"/>
</dbReference>
<dbReference type="SUPFAM" id="SSF53098">
    <property type="entry name" value="Ribonuclease H-like"/>
    <property type="match status" value="1"/>
</dbReference>
<evidence type="ECO:0000313" key="9">
    <source>
        <dbReference type="Proteomes" id="UP000504635"/>
    </source>
</evidence>
<dbReference type="SUPFAM" id="SSF57667">
    <property type="entry name" value="beta-beta-alpha zinc fingers"/>
    <property type="match status" value="1"/>
</dbReference>
<keyword evidence="9" id="KW-1185">Reference proteome</keyword>
<feature type="domain" description="BED-type" evidence="8">
    <location>
        <begin position="5"/>
        <end position="56"/>
    </location>
</feature>
<accession>A0A6J2XVJ1</accession>
<dbReference type="PROSITE" id="PS50808">
    <property type="entry name" value="ZF_BED"/>
    <property type="match status" value="1"/>
</dbReference>
<dbReference type="GeneID" id="115881331"/>
<dbReference type="KEGG" id="soy:115881331"/>
<dbReference type="Pfam" id="PF02892">
    <property type="entry name" value="zf-BED"/>
    <property type="match status" value="1"/>
</dbReference>
<dbReference type="GO" id="GO:0008270">
    <property type="term" value="F:zinc ion binding"/>
    <property type="evidence" value="ECO:0007669"/>
    <property type="project" value="UniProtKB-KW"/>
</dbReference>
<proteinExistence type="predicted"/>
<evidence type="ECO:0000313" key="10">
    <source>
        <dbReference type="RefSeq" id="XP_030754629.1"/>
    </source>
</evidence>
<dbReference type="SMART" id="SM00614">
    <property type="entry name" value="ZnF_BED"/>
    <property type="match status" value="1"/>
</dbReference>
<dbReference type="InterPro" id="IPR003656">
    <property type="entry name" value="Znf_BED"/>
</dbReference>
<protein>
    <submittedName>
        <fullName evidence="10">Zinc finger BED domain-containing protein RICESLEEPER 2-like</fullName>
    </submittedName>
</protein>
<dbReference type="InParanoid" id="A0A6J2XVJ1"/>
<dbReference type="InterPro" id="IPR036236">
    <property type="entry name" value="Znf_C2H2_sf"/>
</dbReference>
<dbReference type="InterPro" id="IPR012337">
    <property type="entry name" value="RNaseH-like_sf"/>
</dbReference>